<evidence type="ECO:0000256" key="1">
    <source>
        <dbReference type="ARBA" id="ARBA00006184"/>
    </source>
</evidence>
<dbReference type="PANTHER" id="PTHR10763">
    <property type="entry name" value="CELL DIVISION CONTROL PROTEIN 6-RELATED"/>
    <property type="match status" value="1"/>
</dbReference>
<evidence type="ECO:0000313" key="8">
    <source>
        <dbReference type="EMBL" id="KXB00134.1"/>
    </source>
</evidence>
<dbReference type="FunFam" id="3.40.50.300:FF:000930">
    <property type="entry name" value="ORC1-type DNA replication protein"/>
    <property type="match status" value="1"/>
</dbReference>
<evidence type="ECO:0000256" key="2">
    <source>
        <dbReference type="ARBA" id="ARBA00022705"/>
    </source>
</evidence>
<dbReference type="InterPro" id="IPR003593">
    <property type="entry name" value="AAA+_ATPase"/>
</dbReference>
<evidence type="ECO:0000259" key="6">
    <source>
        <dbReference type="SMART" id="SM00382"/>
    </source>
</evidence>
<name>A0A133V105_9EURY</name>
<dbReference type="AlphaFoldDB" id="A0A133V105"/>
<evidence type="ECO:0000256" key="5">
    <source>
        <dbReference type="HAMAP-Rule" id="MF_01407"/>
    </source>
</evidence>
<dbReference type="PANTHER" id="PTHR10763:SF22">
    <property type="entry name" value="ORC1-TYPE DNA REPLICATION PROTEIN"/>
    <property type="match status" value="1"/>
</dbReference>
<dbReference type="GO" id="GO:0006260">
    <property type="term" value="P:DNA replication"/>
    <property type="evidence" value="ECO:0007669"/>
    <property type="project" value="UniProtKB-UniRule"/>
</dbReference>
<evidence type="ECO:0000256" key="4">
    <source>
        <dbReference type="ARBA" id="ARBA00022840"/>
    </source>
</evidence>
<keyword evidence="9" id="KW-1185">Reference proteome</keyword>
<evidence type="ECO:0000313" key="9">
    <source>
        <dbReference type="Proteomes" id="UP000070520"/>
    </source>
</evidence>
<reference evidence="8 9" key="1">
    <citation type="journal article" date="2016" name="Sci. Rep.">
        <title>Metabolic traits of an uncultured archaeal lineage -MSBL1- from brine pools of the Red Sea.</title>
        <authorList>
            <person name="Mwirichia R."/>
            <person name="Alam I."/>
            <person name="Rashid M."/>
            <person name="Vinu M."/>
            <person name="Ba-Alawi W."/>
            <person name="Anthony Kamau A."/>
            <person name="Kamanda Ngugi D."/>
            <person name="Goker M."/>
            <person name="Klenk H.P."/>
            <person name="Bajic V."/>
            <person name="Stingl U."/>
        </authorList>
    </citation>
    <scope>NUCLEOTIDE SEQUENCE [LARGE SCALE GENOMIC DNA]</scope>
    <source>
        <strain evidence="8">SCGC-AAA261C02</strain>
    </source>
</reference>
<dbReference type="CDD" id="cd08768">
    <property type="entry name" value="Cdc6_C"/>
    <property type="match status" value="1"/>
</dbReference>
<feature type="domain" description="AAA+ ATPase" evidence="6">
    <location>
        <begin position="56"/>
        <end position="227"/>
    </location>
</feature>
<keyword evidence="3 5" id="KW-0547">Nucleotide-binding</keyword>
<proteinExistence type="inferred from homology"/>
<organism evidence="8 9">
    <name type="scientific">candidate division MSBL1 archaeon SCGC-AAA261C02</name>
    <dbReference type="NCBI Taxonomy" id="1698272"/>
    <lineage>
        <taxon>Archaea</taxon>
        <taxon>Methanobacteriati</taxon>
        <taxon>Methanobacteriota</taxon>
        <taxon>candidate division MSBL1</taxon>
    </lineage>
</organism>
<dbReference type="Gene3D" id="1.10.10.10">
    <property type="entry name" value="Winged helix-like DNA-binding domain superfamily/Winged helix DNA-binding domain"/>
    <property type="match status" value="1"/>
</dbReference>
<dbReference type="SMART" id="SM00382">
    <property type="entry name" value="AAA"/>
    <property type="match status" value="1"/>
</dbReference>
<dbReference type="SUPFAM" id="SSF46785">
    <property type="entry name" value="Winged helix' DNA-binding domain"/>
    <property type="match status" value="1"/>
</dbReference>
<dbReference type="EMBL" id="LHXW01000012">
    <property type="protein sequence ID" value="KXB00134.1"/>
    <property type="molecule type" value="Genomic_DNA"/>
</dbReference>
<dbReference type="Pfam" id="PF09079">
    <property type="entry name" value="WHD_Cdc6"/>
    <property type="match status" value="1"/>
</dbReference>
<dbReference type="GO" id="GO:0051301">
    <property type="term" value="P:cell division"/>
    <property type="evidence" value="ECO:0007669"/>
    <property type="project" value="UniProtKB-KW"/>
</dbReference>
<sequence>MKKESGGLFEKLLETQQIFKNREYLRPTYIPDNLPHREEQIDQLARIWVAPLRGETPSNVFVYGKAGTGKTATVKYLMNELEKTGDEVSRKIEVIHLNCEVVNTKYRILATLANELRGKIQEKDPDAEDLPDQVPMTGWPTDQVYSVLLEILELEEQIVIILLDEIDKLISKGADDVLYVLTRINSDLANTKTAVVGISNDLNFVPQLDPRVVSSLGEEEVLFPPYNAPQIEDILKKRAEMSFEEGVLDDAVIRLCAAHAARGHGDARQALDLLRNAGELAEQERATKVTTKHVTKAFHKVERDKMEEAIRTLPEQSKLVLLSALLLQERKARKIGTGDVYDVYSALCRQNGLEVLTRRRVSGLISELDMMGVLNARVISKGRYGRTKEIELNVESIQARAAIEDEMYVKDLNSITSSKQEKLG</sequence>
<dbReference type="NCBIfam" id="TIGR02928">
    <property type="entry name" value="orc1/cdc6 family replication initiation protein"/>
    <property type="match status" value="1"/>
</dbReference>
<dbReference type="InterPro" id="IPR036388">
    <property type="entry name" value="WH-like_DNA-bd_sf"/>
</dbReference>
<comment type="similarity">
    <text evidence="1 5">Belongs to the CDC6/cdc18 family.</text>
</comment>
<dbReference type="SUPFAM" id="SSF52540">
    <property type="entry name" value="P-loop containing nucleoside triphosphate hydrolases"/>
    <property type="match status" value="1"/>
</dbReference>
<feature type="binding site" evidence="5">
    <location>
        <begin position="68"/>
        <end position="72"/>
    </location>
    <ligand>
        <name>ATP</name>
        <dbReference type="ChEBI" id="CHEBI:30616"/>
    </ligand>
</feature>
<gene>
    <name evidence="8" type="ORF">AKJ42_01560</name>
</gene>
<dbReference type="PATRIC" id="fig|1698272.3.peg.116"/>
<dbReference type="NCBIfam" id="NF001625">
    <property type="entry name" value="PRK00411.1-3"/>
    <property type="match status" value="1"/>
</dbReference>
<dbReference type="InterPro" id="IPR041664">
    <property type="entry name" value="AAA_16"/>
</dbReference>
<dbReference type="Pfam" id="PF13191">
    <property type="entry name" value="AAA_16"/>
    <property type="match status" value="1"/>
</dbReference>
<comment type="function">
    <text evidence="5">Involved in regulation of DNA replication.</text>
</comment>
<feature type="binding site" evidence="5">
    <location>
        <position position="238"/>
    </location>
    <ligand>
        <name>ATP</name>
        <dbReference type="ChEBI" id="CHEBI:30616"/>
    </ligand>
</feature>
<dbReference type="InterPro" id="IPR015163">
    <property type="entry name" value="Cdc6_C"/>
</dbReference>
<dbReference type="GO" id="GO:0005524">
    <property type="term" value="F:ATP binding"/>
    <property type="evidence" value="ECO:0007669"/>
    <property type="project" value="UniProtKB-UniRule"/>
</dbReference>
<dbReference type="InterPro" id="IPR050311">
    <property type="entry name" value="ORC1/CDC6"/>
</dbReference>
<protein>
    <recommendedName>
        <fullName evidence="5">ORC1-type DNA replication protein</fullName>
    </recommendedName>
</protein>
<feature type="domain" description="Cdc6 C-terminal" evidence="7">
    <location>
        <begin position="321"/>
        <end position="403"/>
    </location>
</feature>
<dbReference type="InterPro" id="IPR036390">
    <property type="entry name" value="WH_DNA-bd_sf"/>
</dbReference>
<dbReference type="InterPro" id="IPR055237">
    <property type="entry name" value="Cdc6_lid"/>
</dbReference>
<dbReference type="Pfam" id="PF22703">
    <property type="entry name" value="Cdc6_lid"/>
    <property type="match status" value="1"/>
</dbReference>
<keyword evidence="4 5" id="KW-0067">ATP-binding</keyword>
<dbReference type="CDD" id="cd00009">
    <property type="entry name" value="AAA"/>
    <property type="match status" value="1"/>
</dbReference>
<feature type="binding site" evidence="5">
    <location>
        <position position="226"/>
    </location>
    <ligand>
        <name>ATP</name>
        <dbReference type="ChEBI" id="CHEBI:30616"/>
    </ligand>
</feature>
<dbReference type="Proteomes" id="UP000070520">
    <property type="component" value="Unassembled WGS sequence"/>
</dbReference>
<dbReference type="Gene3D" id="1.10.8.60">
    <property type="match status" value="1"/>
</dbReference>
<accession>A0A133V105</accession>
<dbReference type="FunFam" id="1.10.8.60:FF:000073">
    <property type="entry name" value="ORC1-type DNA replication protein"/>
    <property type="match status" value="1"/>
</dbReference>
<keyword evidence="2 5" id="KW-0235">DNA replication</keyword>
<dbReference type="InterPro" id="IPR014277">
    <property type="entry name" value="Orc1/Cdc6_arc"/>
</dbReference>
<dbReference type="HAMAP" id="MF_01407">
    <property type="entry name" value="ORC1_type_DNA_replic_protein"/>
    <property type="match status" value="1"/>
</dbReference>
<dbReference type="SMART" id="SM01074">
    <property type="entry name" value="Cdc6_C"/>
    <property type="match status" value="1"/>
</dbReference>
<evidence type="ECO:0000259" key="7">
    <source>
        <dbReference type="SMART" id="SM01074"/>
    </source>
</evidence>
<keyword evidence="8" id="KW-0132">Cell division</keyword>
<dbReference type="Gene3D" id="3.40.50.300">
    <property type="entry name" value="P-loop containing nucleotide triphosphate hydrolases"/>
    <property type="match status" value="1"/>
</dbReference>
<dbReference type="InterPro" id="IPR027417">
    <property type="entry name" value="P-loop_NTPase"/>
</dbReference>
<evidence type="ECO:0000256" key="3">
    <source>
        <dbReference type="ARBA" id="ARBA00022741"/>
    </source>
</evidence>
<comment type="caution">
    <text evidence="8">The sequence shown here is derived from an EMBL/GenBank/DDBJ whole genome shotgun (WGS) entry which is preliminary data.</text>
</comment>
<keyword evidence="8" id="KW-0131">Cell cycle</keyword>